<evidence type="ECO:0000313" key="1">
    <source>
        <dbReference type="EMBL" id="JAV77683.1"/>
    </source>
</evidence>
<reference evidence="1" key="1">
    <citation type="journal article" date="2016" name="Sci. Rep.">
        <title>Molecular characterization of firefly nuptial gifts: a multi-omics approach sheds light on postcopulatory sexual selection.</title>
        <authorList>
            <person name="Al-Wathiqui N."/>
            <person name="Fallon T.R."/>
            <person name="South A."/>
            <person name="Weng J.K."/>
            <person name="Lewis S.M."/>
        </authorList>
    </citation>
    <scope>NUCLEOTIDE SEQUENCE</scope>
</reference>
<organism evidence="1">
    <name type="scientific">Photinus pyralis</name>
    <name type="common">Common eastern firefly</name>
    <name type="synonym">Lampyris pyralis</name>
    <dbReference type="NCBI Taxonomy" id="7054"/>
    <lineage>
        <taxon>Eukaryota</taxon>
        <taxon>Metazoa</taxon>
        <taxon>Ecdysozoa</taxon>
        <taxon>Arthropoda</taxon>
        <taxon>Hexapoda</taxon>
        <taxon>Insecta</taxon>
        <taxon>Pterygota</taxon>
        <taxon>Neoptera</taxon>
        <taxon>Endopterygota</taxon>
        <taxon>Coleoptera</taxon>
        <taxon>Polyphaga</taxon>
        <taxon>Elateriformia</taxon>
        <taxon>Elateroidea</taxon>
        <taxon>Lampyridae</taxon>
        <taxon>Lampyrinae</taxon>
        <taxon>Photinus</taxon>
    </lineage>
</organism>
<sequence>MCPHLAGHLQYTATGACHRNDMEYPVKSPRRHPWFTLASQRPNHLLAWSQGPLGRNRSHVRRLAFVVRDTNIRGVELTVVQASEGGMQSHEYKMSSVLSRRKCVTQAGFLCDARHFRSMALATMVHTGAS</sequence>
<dbReference type="AlphaFoldDB" id="A0A1Y1LVT7"/>
<proteinExistence type="predicted"/>
<protein>
    <submittedName>
        <fullName evidence="1">Uncharacterized protein</fullName>
    </submittedName>
</protein>
<dbReference type="EMBL" id="GEZM01045702">
    <property type="protein sequence ID" value="JAV77683.1"/>
    <property type="molecule type" value="Transcribed_RNA"/>
</dbReference>
<accession>A0A1Y1LVT7</accession>
<name>A0A1Y1LVT7_PHOPY</name>